<organism evidence="2 3">
    <name type="scientific">Geoglobus ahangari</name>
    <dbReference type="NCBI Taxonomy" id="113653"/>
    <lineage>
        <taxon>Archaea</taxon>
        <taxon>Methanobacteriati</taxon>
        <taxon>Methanobacteriota</taxon>
        <taxon>Archaeoglobi</taxon>
        <taxon>Archaeoglobales</taxon>
        <taxon>Archaeoglobaceae</taxon>
        <taxon>Geoglobus</taxon>
    </lineage>
</organism>
<dbReference type="AlphaFoldDB" id="A0A0F7DBE8"/>
<dbReference type="HOGENOM" id="CLU_202284_0_0_2"/>
<evidence type="ECO:0000256" key="1">
    <source>
        <dbReference type="SAM" id="Phobius"/>
    </source>
</evidence>
<dbReference type="STRING" id="113653.GAH_01755"/>
<feature type="transmembrane region" description="Helical" evidence="1">
    <location>
        <begin position="41"/>
        <end position="59"/>
    </location>
</feature>
<name>A0A0F7DBE8_9EURY</name>
<dbReference type="PIRSF" id="PIRSF004990">
    <property type="entry name" value="UCP004990"/>
    <property type="match status" value="1"/>
</dbReference>
<keyword evidence="1" id="KW-1133">Transmembrane helix</keyword>
<dbReference type="KEGG" id="gah:GAH_01755"/>
<keyword evidence="1" id="KW-0812">Transmembrane</keyword>
<proteinExistence type="predicted"/>
<reference evidence="2 3" key="1">
    <citation type="submission" date="2015-04" db="EMBL/GenBank/DDBJ databases">
        <title>The complete genome sequence of the hyperthermophilic, obligate iron-reducing archaeon Geoglobus ahangari strain 234T.</title>
        <authorList>
            <person name="Manzella M.P."/>
            <person name="Holmes D.E."/>
            <person name="Rocheleau J.M."/>
            <person name="Chung A."/>
            <person name="Reguera G."/>
            <person name="Kashefi K."/>
        </authorList>
    </citation>
    <scope>NUCLEOTIDE SEQUENCE [LARGE SCALE GENOMIC DNA]</scope>
    <source>
        <strain evidence="2 3">234</strain>
    </source>
</reference>
<dbReference type="Pfam" id="PF09889">
    <property type="entry name" value="DUF2116"/>
    <property type="match status" value="1"/>
</dbReference>
<dbReference type="RefSeq" id="WP_048096159.1">
    <property type="nucleotide sequence ID" value="NZ_CP011267.1"/>
</dbReference>
<evidence type="ECO:0000313" key="2">
    <source>
        <dbReference type="EMBL" id="AKG90966.1"/>
    </source>
</evidence>
<sequence length="62" mass="7388">MPGIIPHRHCVVCGKAIEPEEIFCGKECQNRYEEDRKKQRNYIIFMFAMLFGILFLMMFSNL</sequence>
<keyword evidence="3" id="KW-1185">Reference proteome</keyword>
<evidence type="ECO:0000313" key="3">
    <source>
        <dbReference type="Proteomes" id="UP000034723"/>
    </source>
</evidence>
<gene>
    <name evidence="2" type="ORF">GAH_01755</name>
</gene>
<dbReference type="OrthoDB" id="53264at2157"/>
<dbReference type="PATRIC" id="fig|113653.22.peg.1725"/>
<dbReference type="GeneID" id="24804324"/>
<dbReference type="EMBL" id="CP011267">
    <property type="protein sequence ID" value="AKG90966.1"/>
    <property type="molecule type" value="Genomic_DNA"/>
</dbReference>
<accession>A0A0F7DBE8</accession>
<dbReference type="InParanoid" id="A0A0F7DBE8"/>
<dbReference type="Proteomes" id="UP000034723">
    <property type="component" value="Chromosome"/>
</dbReference>
<keyword evidence="1" id="KW-0472">Membrane</keyword>
<protein>
    <submittedName>
        <fullName evidence="2">Uncharacterized protein containing a Zn-ribbon</fullName>
    </submittedName>
</protein>
<dbReference type="InterPro" id="IPR019216">
    <property type="entry name" value="DUF2116_treble_clef"/>
</dbReference>